<feature type="binding site" evidence="18">
    <location>
        <position position="149"/>
    </location>
    <ligand>
        <name>UDP-N-acetyl-alpha-D-glucosamine</name>
        <dbReference type="ChEBI" id="CHEBI:57705"/>
    </ligand>
</feature>
<dbReference type="GO" id="GO:0019134">
    <property type="term" value="F:glucosamine-1-phosphate N-acetyltransferase activity"/>
    <property type="evidence" value="ECO:0007669"/>
    <property type="project" value="UniProtKB-UniRule"/>
</dbReference>
<feature type="binding site" evidence="18">
    <location>
        <position position="431"/>
    </location>
    <ligand>
        <name>acetyl-CoA</name>
        <dbReference type="ChEBI" id="CHEBI:57288"/>
    </ligand>
</feature>
<gene>
    <name evidence="18" type="primary">glmU</name>
    <name evidence="20" type="ORF">EV668_4533</name>
</gene>
<dbReference type="InterPro" id="IPR050065">
    <property type="entry name" value="GlmU-like"/>
</dbReference>
<feature type="region of interest" description="Pyrophosphorylase" evidence="18">
    <location>
        <begin position="1"/>
        <end position="237"/>
    </location>
</feature>
<dbReference type="EC" id="2.3.1.157" evidence="18"/>
<protein>
    <recommendedName>
        <fullName evidence="18">Bifunctional protein GlmU</fullName>
    </recommendedName>
    <domain>
        <recommendedName>
            <fullName evidence="18">UDP-N-acetylglucosamine pyrophosphorylase</fullName>
            <ecNumber evidence="18">2.7.7.23</ecNumber>
        </recommendedName>
        <alternativeName>
            <fullName evidence="18">N-acetylglucosamine-1-phosphate uridyltransferase</fullName>
        </alternativeName>
    </domain>
    <domain>
        <recommendedName>
            <fullName evidence="18">Glucosamine-1-phosphate N-acetyltransferase</fullName>
            <ecNumber evidence="18">2.3.1.157</ecNumber>
        </recommendedName>
    </domain>
</protein>
<dbReference type="GO" id="GO:0003977">
    <property type="term" value="F:UDP-N-acetylglucosamine diphosphorylase activity"/>
    <property type="evidence" value="ECO:0007669"/>
    <property type="project" value="UniProtKB-UniRule"/>
</dbReference>
<keyword evidence="14 18" id="KW-0961">Cell wall biogenesis/degradation</keyword>
<accession>A0A4R7BLB2</accession>
<feature type="binding site" evidence="18">
    <location>
        <position position="163"/>
    </location>
    <ligand>
        <name>UDP-N-acetyl-alpha-D-glucosamine</name>
        <dbReference type="ChEBI" id="CHEBI:57705"/>
    </ligand>
</feature>
<feature type="binding site" evidence="18">
    <location>
        <position position="30"/>
    </location>
    <ligand>
        <name>UDP-N-acetyl-alpha-D-glucosamine</name>
        <dbReference type="ChEBI" id="CHEBI:57705"/>
    </ligand>
</feature>
<comment type="caution">
    <text evidence="18">Lacks conserved residue(s) required for the propagation of feature annotation.</text>
</comment>
<sequence length="448" mass="46163">MKKPASGGRTCLAIILAAGEGTRMRSALPKVLHRIAGRSMLAHVLGAVEGAGASRVEVVIGPGRTDVAKEAATFSPSATTVEQTERLGTAHAVLQARPALEVGAEDVVVAYADTPLVTAETFARLRAPLAAGAAVAVLGFEAAEPTGYGRLLVEGERLLAIREERDASEAERAVRLCNAGLMAIRGDLALAILEAIGNANAKGEYYLTDAVEIAVARGERAVVVTAPEDEVAGVNDRTQLAEAERIIQTRLRAAAMAGGATLVDPQSVHLCADTRIGRDVVIEPHVVFGPQVEIADGVTIRAFSHLEGAKVASGSVVGPFARLRPGAVLGEGAHVGNFVEVKNATFGAGVKANHLAYIGDASVGAGTNIGAGTITCNYDGVNKHRTVIGEDVFVGTNSSLVAPLTIGDRAYIGSGSVVTDDVPSEALALGRGRQVVKDGWAKGKTKSR</sequence>
<feature type="binding site" evidence="18">
    <location>
        <position position="178"/>
    </location>
    <ligand>
        <name>UDP-N-acetyl-alpha-D-glucosamine</name>
        <dbReference type="ChEBI" id="CHEBI:57705"/>
    </ligand>
</feature>
<feature type="binding site" evidence="18">
    <location>
        <position position="342"/>
    </location>
    <ligand>
        <name>UDP-N-acetyl-alpha-D-glucosamine</name>
        <dbReference type="ChEBI" id="CHEBI:57705"/>
    </ligand>
</feature>
<evidence type="ECO:0000259" key="19">
    <source>
        <dbReference type="Pfam" id="PF12804"/>
    </source>
</evidence>
<feature type="binding site" evidence="18">
    <location>
        <begin position="16"/>
        <end position="19"/>
    </location>
    <ligand>
        <name>UDP-N-acetyl-alpha-D-glucosamine</name>
        <dbReference type="ChEBI" id="CHEBI:57705"/>
    </ligand>
</feature>
<evidence type="ECO:0000256" key="9">
    <source>
        <dbReference type="ARBA" id="ARBA00022842"/>
    </source>
</evidence>
<feature type="active site" description="Proton acceptor" evidence="18">
    <location>
        <position position="354"/>
    </location>
</feature>
<feature type="binding site" evidence="18">
    <location>
        <position position="368"/>
    </location>
    <ligand>
        <name>UDP-N-acetyl-alpha-D-glucosamine</name>
        <dbReference type="ChEBI" id="CHEBI:57705"/>
    </ligand>
</feature>
<comment type="catalytic activity">
    <reaction evidence="16 18">
        <text>N-acetyl-alpha-D-glucosamine 1-phosphate + UTP + H(+) = UDP-N-acetyl-alpha-D-glucosamine + diphosphate</text>
        <dbReference type="Rhea" id="RHEA:13509"/>
        <dbReference type="ChEBI" id="CHEBI:15378"/>
        <dbReference type="ChEBI" id="CHEBI:33019"/>
        <dbReference type="ChEBI" id="CHEBI:46398"/>
        <dbReference type="ChEBI" id="CHEBI:57705"/>
        <dbReference type="ChEBI" id="CHEBI:57776"/>
        <dbReference type="EC" id="2.7.7.23"/>
    </reaction>
</comment>
<evidence type="ECO:0000256" key="6">
    <source>
        <dbReference type="ARBA" id="ARBA00022695"/>
    </source>
</evidence>
<keyword evidence="6 18" id="KW-0548">Nucleotidyltransferase</keyword>
<dbReference type="UniPathway" id="UPA00973"/>
<dbReference type="HAMAP" id="MF_01631">
    <property type="entry name" value="GlmU"/>
    <property type="match status" value="1"/>
</dbReference>
<dbReference type="Pfam" id="PF12804">
    <property type="entry name" value="NTP_transf_3"/>
    <property type="match status" value="1"/>
</dbReference>
<dbReference type="InterPro" id="IPR001451">
    <property type="entry name" value="Hexapep"/>
</dbReference>
<dbReference type="EMBL" id="SNZR01000017">
    <property type="protein sequence ID" value="TDR85412.1"/>
    <property type="molecule type" value="Genomic_DNA"/>
</dbReference>
<comment type="pathway">
    <text evidence="18">Nucleotide-sugar biosynthesis; UDP-N-acetyl-alpha-D-glucosamine biosynthesis; N-acetyl-alpha-D-glucosamine 1-phosphate from alpha-D-glucosamine 6-phosphate (route II): step 2/2.</text>
</comment>
<feature type="domain" description="MobA-like NTP transferase" evidence="19">
    <location>
        <begin position="13"/>
        <end position="166"/>
    </location>
</feature>
<dbReference type="PANTHER" id="PTHR43584">
    <property type="entry name" value="NUCLEOTIDYL TRANSFERASE"/>
    <property type="match status" value="1"/>
</dbReference>
<dbReference type="GO" id="GO:0005737">
    <property type="term" value="C:cytoplasm"/>
    <property type="evidence" value="ECO:0007669"/>
    <property type="project" value="UniProtKB-SubCell"/>
</dbReference>
<evidence type="ECO:0000256" key="5">
    <source>
        <dbReference type="ARBA" id="ARBA00022679"/>
    </source>
</evidence>
<reference evidence="20 21" key="1">
    <citation type="submission" date="2019-03" db="EMBL/GenBank/DDBJ databases">
        <title>Genomic Encyclopedia of Type Strains, Phase IV (KMG-IV): sequencing the most valuable type-strain genomes for metagenomic binning, comparative biology and taxonomic classification.</title>
        <authorList>
            <person name="Goeker M."/>
        </authorList>
    </citation>
    <scope>NUCLEOTIDE SEQUENCE [LARGE SCALE GENOMIC DNA]</scope>
    <source>
        <strain evidence="20 21">DSM 25903</strain>
    </source>
</reference>
<comment type="similarity">
    <text evidence="3 18">In the N-terminal section; belongs to the N-acetylglucosamine-1-phosphate uridyltransferase family.</text>
</comment>
<dbReference type="EC" id="2.7.7.23" evidence="18"/>
<evidence type="ECO:0000256" key="18">
    <source>
        <dbReference type="HAMAP-Rule" id="MF_01631"/>
    </source>
</evidence>
<keyword evidence="11 18" id="KW-0573">Peptidoglycan synthesis</keyword>
<keyword evidence="13 18" id="KW-0012">Acyltransferase</keyword>
<evidence type="ECO:0000256" key="10">
    <source>
        <dbReference type="ARBA" id="ARBA00022960"/>
    </source>
</evidence>
<evidence type="ECO:0000256" key="8">
    <source>
        <dbReference type="ARBA" id="ARBA00022737"/>
    </source>
</evidence>
<evidence type="ECO:0000256" key="17">
    <source>
        <dbReference type="ARBA" id="ARBA00049628"/>
    </source>
</evidence>
<keyword evidence="5 18" id="KW-0808">Transferase</keyword>
<proteinExistence type="inferred from homology"/>
<keyword evidence="10 18" id="KW-0133">Cell shape</keyword>
<feature type="binding site" evidence="18">
    <location>
        <position position="357"/>
    </location>
    <ligand>
        <name>UDP-N-acetyl-alpha-D-glucosamine</name>
        <dbReference type="ChEBI" id="CHEBI:57705"/>
    </ligand>
</feature>
<evidence type="ECO:0000256" key="12">
    <source>
        <dbReference type="ARBA" id="ARBA00023268"/>
    </source>
</evidence>
<dbReference type="Proteomes" id="UP000295122">
    <property type="component" value="Unassembled WGS sequence"/>
</dbReference>
<dbReference type="InterPro" id="IPR018357">
    <property type="entry name" value="Hexapep_transf_CS"/>
</dbReference>
<comment type="subcellular location">
    <subcellularLocation>
        <location evidence="1 18">Cytoplasm</location>
    </subcellularLocation>
</comment>
<dbReference type="CDD" id="cd02540">
    <property type="entry name" value="GT2_GlmU_N_bac"/>
    <property type="match status" value="1"/>
</dbReference>
<dbReference type="GO" id="GO:0000287">
    <property type="term" value="F:magnesium ion binding"/>
    <property type="evidence" value="ECO:0007669"/>
    <property type="project" value="UniProtKB-UniRule"/>
</dbReference>
<dbReference type="NCBIfam" id="TIGR01173">
    <property type="entry name" value="glmU"/>
    <property type="match status" value="1"/>
</dbReference>
<dbReference type="Pfam" id="PF00132">
    <property type="entry name" value="Hexapep"/>
    <property type="match status" value="2"/>
</dbReference>
<evidence type="ECO:0000313" key="21">
    <source>
        <dbReference type="Proteomes" id="UP000295122"/>
    </source>
</evidence>
<dbReference type="InterPro" id="IPR038009">
    <property type="entry name" value="GlmU_C_LbH"/>
</dbReference>
<keyword evidence="8 18" id="KW-0677">Repeat</keyword>
<feature type="region of interest" description="Linker" evidence="18">
    <location>
        <begin position="238"/>
        <end position="258"/>
    </location>
</feature>
<feature type="region of interest" description="N-acetyltransferase" evidence="18">
    <location>
        <begin position="259"/>
        <end position="448"/>
    </location>
</feature>
<feature type="binding site" evidence="18">
    <location>
        <position position="235"/>
    </location>
    <ligand>
        <name>Mg(2+)</name>
        <dbReference type="ChEBI" id="CHEBI:18420"/>
    </ligand>
</feature>
<dbReference type="SUPFAM" id="SSF53448">
    <property type="entry name" value="Nucleotide-diphospho-sugar transferases"/>
    <property type="match status" value="1"/>
</dbReference>
<evidence type="ECO:0000256" key="11">
    <source>
        <dbReference type="ARBA" id="ARBA00022984"/>
    </source>
</evidence>
<evidence type="ECO:0000256" key="4">
    <source>
        <dbReference type="ARBA" id="ARBA00022490"/>
    </source>
</evidence>
<feature type="binding site" evidence="18">
    <location>
        <position position="324"/>
    </location>
    <ligand>
        <name>UDP-N-acetyl-alpha-D-glucosamine</name>
        <dbReference type="ChEBI" id="CHEBI:57705"/>
    </ligand>
</feature>
<comment type="subunit">
    <text evidence="18">Homotrimer.</text>
</comment>
<dbReference type="GO" id="GO:0016020">
    <property type="term" value="C:membrane"/>
    <property type="evidence" value="ECO:0007669"/>
    <property type="project" value="GOC"/>
</dbReference>
<keyword evidence="4 18" id="KW-0963">Cytoplasm</keyword>
<feature type="binding site" evidence="18">
    <location>
        <position position="371"/>
    </location>
    <ligand>
        <name>acetyl-CoA</name>
        <dbReference type="ChEBI" id="CHEBI:57288"/>
    </ligand>
</feature>
<feature type="binding site" evidence="18">
    <location>
        <position position="414"/>
    </location>
    <ligand>
        <name>acetyl-CoA</name>
        <dbReference type="ChEBI" id="CHEBI:57288"/>
    </ligand>
</feature>
<evidence type="ECO:0000256" key="16">
    <source>
        <dbReference type="ARBA" id="ARBA00048493"/>
    </source>
</evidence>
<dbReference type="Gene3D" id="2.160.10.10">
    <property type="entry name" value="Hexapeptide repeat proteins"/>
    <property type="match status" value="1"/>
</dbReference>
<dbReference type="GO" id="GO:0000902">
    <property type="term" value="P:cell morphogenesis"/>
    <property type="evidence" value="ECO:0007669"/>
    <property type="project" value="UniProtKB-UniRule"/>
</dbReference>
<keyword evidence="9 18" id="KW-0460">Magnesium</keyword>
<evidence type="ECO:0000256" key="7">
    <source>
        <dbReference type="ARBA" id="ARBA00022723"/>
    </source>
</evidence>
<dbReference type="PROSITE" id="PS00101">
    <property type="entry name" value="HEXAPEP_TRANSFERASES"/>
    <property type="match status" value="1"/>
</dbReference>
<dbReference type="InterPro" id="IPR011004">
    <property type="entry name" value="Trimer_LpxA-like_sf"/>
</dbReference>
<evidence type="ECO:0000256" key="3">
    <source>
        <dbReference type="ARBA" id="ARBA00007947"/>
    </source>
</evidence>
<comment type="pathway">
    <text evidence="18">Nucleotide-sugar biosynthesis; UDP-N-acetyl-alpha-D-glucosamine biosynthesis; UDP-N-acetyl-alpha-D-glucosamine from N-acetyl-alpha-D-glucosamine 1-phosphate: step 1/1.</text>
</comment>
<evidence type="ECO:0000256" key="15">
    <source>
        <dbReference type="ARBA" id="ARBA00048247"/>
    </source>
</evidence>
<keyword evidence="7 18" id="KW-0479">Metal-binding</keyword>
<dbReference type="UniPathway" id="UPA00113">
    <property type="reaction ID" value="UER00532"/>
</dbReference>
<name>A0A4R7BLB2_9HYPH</name>
<feature type="binding site" evidence="18">
    <location>
        <position position="235"/>
    </location>
    <ligand>
        <name>UDP-N-acetyl-alpha-D-glucosamine</name>
        <dbReference type="ChEBI" id="CHEBI:57705"/>
    </ligand>
</feature>
<dbReference type="GO" id="GO:0006048">
    <property type="term" value="P:UDP-N-acetylglucosamine biosynthetic process"/>
    <property type="evidence" value="ECO:0007669"/>
    <property type="project" value="UniProtKB-UniPathway"/>
</dbReference>
<comment type="caution">
    <text evidence="20">The sequence shown here is derived from an EMBL/GenBank/DDBJ whole genome shotgun (WGS) entry which is preliminary data.</text>
</comment>
<evidence type="ECO:0000256" key="2">
    <source>
        <dbReference type="ARBA" id="ARBA00007707"/>
    </source>
</evidence>
<dbReference type="CDD" id="cd03353">
    <property type="entry name" value="LbH_GlmU_C"/>
    <property type="match status" value="1"/>
</dbReference>
<evidence type="ECO:0000313" key="20">
    <source>
        <dbReference type="EMBL" id="TDR85412.1"/>
    </source>
</evidence>
<comment type="pathway">
    <text evidence="18">Bacterial outer membrane biogenesis; LPS lipid A biosynthesis.</text>
</comment>
<evidence type="ECO:0000256" key="13">
    <source>
        <dbReference type="ARBA" id="ARBA00023315"/>
    </source>
</evidence>
<evidence type="ECO:0000256" key="14">
    <source>
        <dbReference type="ARBA" id="ARBA00023316"/>
    </source>
</evidence>
<dbReference type="GO" id="GO:0009252">
    <property type="term" value="P:peptidoglycan biosynthetic process"/>
    <property type="evidence" value="ECO:0007669"/>
    <property type="project" value="UniProtKB-UniRule"/>
</dbReference>
<feature type="binding site" evidence="18">
    <location>
        <position position="113"/>
    </location>
    <ligand>
        <name>Mg(2+)</name>
        <dbReference type="ChEBI" id="CHEBI:18420"/>
    </ligand>
</feature>
<dbReference type="Gene3D" id="3.90.550.10">
    <property type="entry name" value="Spore Coat Polysaccharide Biosynthesis Protein SpsA, Chain A"/>
    <property type="match status" value="1"/>
</dbReference>
<feature type="binding site" evidence="18">
    <location>
        <begin position="88"/>
        <end position="89"/>
    </location>
    <ligand>
        <name>UDP-N-acetyl-alpha-D-glucosamine</name>
        <dbReference type="ChEBI" id="CHEBI:57705"/>
    </ligand>
</feature>
<evidence type="ECO:0000256" key="1">
    <source>
        <dbReference type="ARBA" id="ARBA00004496"/>
    </source>
</evidence>
<comment type="catalytic activity">
    <reaction evidence="15 18">
        <text>alpha-D-glucosamine 1-phosphate + acetyl-CoA = N-acetyl-alpha-D-glucosamine 1-phosphate + CoA + H(+)</text>
        <dbReference type="Rhea" id="RHEA:13725"/>
        <dbReference type="ChEBI" id="CHEBI:15378"/>
        <dbReference type="ChEBI" id="CHEBI:57287"/>
        <dbReference type="ChEBI" id="CHEBI:57288"/>
        <dbReference type="ChEBI" id="CHEBI:57776"/>
        <dbReference type="ChEBI" id="CHEBI:58516"/>
        <dbReference type="EC" id="2.3.1.157"/>
    </reaction>
</comment>
<dbReference type="PANTHER" id="PTHR43584:SF3">
    <property type="entry name" value="BIFUNCTIONAL PROTEIN GLMU"/>
    <property type="match status" value="1"/>
</dbReference>
<dbReference type="InterPro" id="IPR005882">
    <property type="entry name" value="Bifunctional_GlmU"/>
</dbReference>
<organism evidence="20 21">
    <name type="scientific">Enterovirga rhinocerotis</name>
    <dbReference type="NCBI Taxonomy" id="1339210"/>
    <lineage>
        <taxon>Bacteria</taxon>
        <taxon>Pseudomonadati</taxon>
        <taxon>Pseudomonadota</taxon>
        <taxon>Alphaproteobacteria</taxon>
        <taxon>Hyphomicrobiales</taxon>
        <taxon>Methylobacteriaceae</taxon>
        <taxon>Enterovirga</taxon>
    </lineage>
</organism>
<dbReference type="GO" id="GO:0009245">
    <property type="term" value="P:lipid A biosynthetic process"/>
    <property type="evidence" value="ECO:0007669"/>
    <property type="project" value="UniProtKB-UniRule"/>
</dbReference>
<dbReference type="SUPFAM" id="SSF51161">
    <property type="entry name" value="Trimeric LpxA-like enzymes"/>
    <property type="match status" value="1"/>
</dbReference>
<dbReference type="InterPro" id="IPR025877">
    <property type="entry name" value="MobA-like_NTP_Trfase"/>
</dbReference>
<dbReference type="AlphaFoldDB" id="A0A4R7BLB2"/>
<comment type="function">
    <text evidence="17 18">Catalyzes the last two sequential reactions in the de novo biosynthetic pathway for UDP-N-acetylglucosamine (UDP-GlcNAc). The C-terminal domain catalyzes the transfer of acetyl group from acetyl coenzyme A to glucosamine-1-phosphate (GlcN-1-P) to produce N-acetylglucosamine-1-phosphate (GlcNAc-1-P), which is converted into UDP-GlcNAc by the transfer of uridine 5-monophosphate (from uridine 5-triphosphate), a reaction catalyzed by the N-terminal domain.</text>
</comment>
<dbReference type="GO" id="GO:0071555">
    <property type="term" value="P:cell wall organization"/>
    <property type="evidence" value="ECO:0007669"/>
    <property type="project" value="UniProtKB-KW"/>
</dbReference>
<dbReference type="NCBIfam" id="NF010933">
    <property type="entry name" value="PRK14353.1"/>
    <property type="match status" value="1"/>
</dbReference>
<keyword evidence="21" id="KW-1185">Reference proteome</keyword>
<feature type="binding site" evidence="18">
    <location>
        <position position="83"/>
    </location>
    <ligand>
        <name>UDP-N-acetyl-alpha-D-glucosamine</name>
        <dbReference type="ChEBI" id="CHEBI:57705"/>
    </ligand>
</feature>
<dbReference type="GO" id="GO:0008360">
    <property type="term" value="P:regulation of cell shape"/>
    <property type="evidence" value="ECO:0007669"/>
    <property type="project" value="UniProtKB-KW"/>
</dbReference>
<keyword evidence="12 18" id="KW-0511">Multifunctional enzyme</keyword>
<feature type="binding site" evidence="18">
    <location>
        <begin position="377"/>
        <end position="378"/>
    </location>
    <ligand>
        <name>acetyl-CoA</name>
        <dbReference type="ChEBI" id="CHEBI:57288"/>
    </ligand>
</feature>
<comment type="similarity">
    <text evidence="2 18">In the C-terminal section; belongs to the transferase hexapeptide repeat family.</text>
</comment>
<comment type="cofactor">
    <cofactor evidence="18">
        <name>Mg(2+)</name>
        <dbReference type="ChEBI" id="CHEBI:18420"/>
    </cofactor>
    <text evidence="18">Binds 1 Mg(2+) ion per subunit.</text>
</comment>
<dbReference type="InterPro" id="IPR029044">
    <property type="entry name" value="Nucleotide-diphossugar_trans"/>
</dbReference>